<evidence type="ECO:0000256" key="1">
    <source>
        <dbReference type="SAM" id="MobiDB-lite"/>
    </source>
</evidence>
<keyword evidence="3" id="KW-1185">Reference proteome</keyword>
<feature type="region of interest" description="Disordered" evidence="1">
    <location>
        <begin position="151"/>
        <end position="190"/>
    </location>
</feature>
<evidence type="ECO:0000313" key="2">
    <source>
        <dbReference type="EMBL" id="KYM98193.1"/>
    </source>
</evidence>
<dbReference type="PANTHER" id="PTHR46113">
    <property type="entry name" value="SNAC DOMAIN-CONTAINING PROTEIN"/>
    <property type="match status" value="1"/>
</dbReference>
<protein>
    <submittedName>
        <fullName evidence="2">Uncharacterized protein</fullName>
    </submittedName>
</protein>
<dbReference type="AlphaFoldDB" id="A0A151ICQ4"/>
<dbReference type="EMBL" id="KQ978006">
    <property type="protein sequence ID" value="KYM98193.1"/>
    <property type="molecule type" value="Genomic_DNA"/>
</dbReference>
<name>A0A151ICQ4_9HYME</name>
<organism evidence="2 3">
    <name type="scientific">Cyphomyrmex costatus</name>
    <dbReference type="NCBI Taxonomy" id="456900"/>
    <lineage>
        <taxon>Eukaryota</taxon>
        <taxon>Metazoa</taxon>
        <taxon>Ecdysozoa</taxon>
        <taxon>Arthropoda</taxon>
        <taxon>Hexapoda</taxon>
        <taxon>Insecta</taxon>
        <taxon>Pterygota</taxon>
        <taxon>Neoptera</taxon>
        <taxon>Endopterygota</taxon>
        <taxon>Hymenoptera</taxon>
        <taxon>Apocrita</taxon>
        <taxon>Aculeata</taxon>
        <taxon>Formicoidea</taxon>
        <taxon>Formicidae</taxon>
        <taxon>Myrmicinae</taxon>
        <taxon>Cyphomyrmex</taxon>
    </lineage>
</organism>
<feature type="compositionally biased region" description="Polar residues" evidence="1">
    <location>
        <begin position="171"/>
        <end position="190"/>
    </location>
</feature>
<gene>
    <name evidence="2" type="ORF">ALC62_11109</name>
</gene>
<proteinExistence type="predicted"/>
<dbReference type="PANTHER" id="PTHR46113:SF1">
    <property type="entry name" value="PEPTIDASE M17 LEUCYL AMINOPEPTIDASE N-TERMINAL DOMAIN-CONTAINING PROTEIN"/>
    <property type="match status" value="1"/>
</dbReference>
<evidence type="ECO:0000313" key="3">
    <source>
        <dbReference type="Proteomes" id="UP000078542"/>
    </source>
</evidence>
<sequence>MEKSIFLTGQSISLSNLQDIIGNNLPSNKQVLNLFFDKRDRLSLKVKQACNETASDIKRLWDSANIPSLRKDHVVKKLKTLYDKWSALRKNEYHKQKQLKKHNVEKEAFTTALDQVFFIAQRNIFQIISEDRKQFLLSHNLSDDVRKMTNVETSENNETSRNTMPCRRSTCDSQATAISGSNSSESQTTNEIERTYSNFEDSLIPPIKRKLDVMTPEVVAALDRGKVSDRNAMHIICALTKALNVNINDVNLSRSTIYRRRIKIREQIANDLKENLQVAAFLVVHWDGKLLPDDIFKFKKVDRLPVVISGLDTEQLLGVPKLDSGTGKKQSESVVEMLNEWNVEDRVKALCFDTTPSNTGPDKGTCVLIEKSLKRKLFYLGCRHHILELVLKNVFQIYWPATSAPTVSIFIRFQENWDRIDVTKFKPGINDPKISQVLSDKKDEILNFTLNFLQIRQPRDDYKELLELTIIFLGKLPPNGIKFKIPGAVHHARWLSKAIYGLKMYLFREEFRLTNYEVTALCEFCLFIVTFYIKWWYTAPFAIQAPYNDLMMIQDFITYEAINDKILKASQCKLANHLWYLSENLAGIALMDDRVPNELKRKMIKAMNERHGTDANSNKFVISENNIKSLAVKDLSDFVSRKSRRIFEEMSISCSFLETDPKEWDNNNDFLKCVEVFKSMKVVNDIAERGVALIEHYNSILTRNEEQKQFLVQVVQEHRKQYPNCNKSLFMR</sequence>
<reference evidence="2 3" key="1">
    <citation type="submission" date="2016-03" db="EMBL/GenBank/DDBJ databases">
        <title>Cyphomyrmex costatus WGS genome.</title>
        <authorList>
            <person name="Nygaard S."/>
            <person name="Hu H."/>
            <person name="Boomsma J."/>
            <person name="Zhang G."/>
        </authorList>
    </citation>
    <scope>NUCLEOTIDE SEQUENCE [LARGE SCALE GENOMIC DNA]</scope>
    <source>
        <strain evidence="2">MS0001</strain>
        <tissue evidence="2">Whole body</tissue>
    </source>
</reference>
<feature type="compositionally biased region" description="Polar residues" evidence="1">
    <location>
        <begin position="151"/>
        <end position="163"/>
    </location>
</feature>
<dbReference type="Proteomes" id="UP000078542">
    <property type="component" value="Unassembled WGS sequence"/>
</dbReference>
<accession>A0A151ICQ4</accession>